<accession>A0A392TGW7</accession>
<evidence type="ECO:0000256" key="1">
    <source>
        <dbReference type="SAM" id="MobiDB-lite"/>
    </source>
</evidence>
<feature type="region of interest" description="Disordered" evidence="1">
    <location>
        <begin position="1"/>
        <end position="55"/>
    </location>
</feature>
<name>A0A392TGW7_9FABA</name>
<feature type="compositionally biased region" description="Basic and acidic residues" evidence="1">
    <location>
        <begin position="38"/>
        <end position="55"/>
    </location>
</feature>
<comment type="caution">
    <text evidence="2">The sequence shown here is derived from an EMBL/GenBank/DDBJ whole genome shotgun (WGS) entry which is preliminary data.</text>
</comment>
<keyword evidence="3" id="KW-1185">Reference proteome</keyword>
<reference evidence="2 3" key="1">
    <citation type="journal article" date="2018" name="Front. Plant Sci.">
        <title>Red Clover (Trifolium pratense) and Zigzag Clover (T. medium) - A Picture of Genomic Similarities and Differences.</title>
        <authorList>
            <person name="Dluhosova J."/>
            <person name="Istvanek J."/>
            <person name="Nedelnik J."/>
            <person name="Repkova J."/>
        </authorList>
    </citation>
    <scope>NUCLEOTIDE SEQUENCE [LARGE SCALE GENOMIC DNA]</scope>
    <source>
        <strain evidence="3">cv. 10/8</strain>
        <tissue evidence="2">Leaf</tissue>
    </source>
</reference>
<dbReference type="Proteomes" id="UP000265520">
    <property type="component" value="Unassembled WGS sequence"/>
</dbReference>
<dbReference type="EMBL" id="LXQA010568011">
    <property type="protein sequence ID" value="MCI59667.1"/>
    <property type="molecule type" value="Genomic_DNA"/>
</dbReference>
<feature type="non-terminal residue" evidence="2">
    <location>
        <position position="89"/>
    </location>
</feature>
<organism evidence="2 3">
    <name type="scientific">Trifolium medium</name>
    <dbReference type="NCBI Taxonomy" id="97028"/>
    <lineage>
        <taxon>Eukaryota</taxon>
        <taxon>Viridiplantae</taxon>
        <taxon>Streptophyta</taxon>
        <taxon>Embryophyta</taxon>
        <taxon>Tracheophyta</taxon>
        <taxon>Spermatophyta</taxon>
        <taxon>Magnoliopsida</taxon>
        <taxon>eudicotyledons</taxon>
        <taxon>Gunneridae</taxon>
        <taxon>Pentapetalae</taxon>
        <taxon>rosids</taxon>
        <taxon>fabids</taxon>
        <taxon>Fabales</taxon>
        <taxon>Fabaceae</taxon>
        <taxon>Papilionoideae</taxon>
        <taxon>50 kb inversion clade</taxon>
        <taxon>NPAAA clade</taxon>
        <taxon>Hologalegina</taxon>
        <taxon>IRL clade</taxon>
        <taxon>Trifolieae</taxon>
        <taxon>Trifolium</taxon>
    </lineage>
</organism>
<evidence type="ECO:0000313" key="3">
    <source>
        <dbReference type="Proteomes" id="UP000265520"/>
    </source>
</evidence>
<dbReference type="AlphaFoldDB" id="A0A392TGW7"/>
<sequence>TQVPDSVPSTPENNLVNNESQKTADKGNKGNTQPDESEGTKSRDEEEDSTADKTMAKDTAILDVDKTLEFAHRWKFVFYRRLALERELS</sequence>
<proteinExistence type="predicted"/>
<feature type="compositionally biased region" description="Polar residues" evidence="1">
    <location>
        <begin position="1"/>
        <end position="21"/>
    </location>
</feature>
<evidence type="ECO:0000313" key="2">
    <source>
        <dbReference type="EMBL" id="MCI59667.1"/>
    </source>
</evidence>
<protein>
    <submittedName>
        <fullName evidence="2">Uncharacterized protein</fullName>
    </submittedName>
</protein>
<feature type="non-terminal residue" evidence="2">
    <location>
        <position position="1"/>
    </location>
</feature>